<feature type="domain" description="Retrovirus-related Pol polyprotein from transposon TNT 1-94-like beta-barrel" evidence="2">
    <location>
        <begin position="105"/>
        <end position="182"/>
    </location>
</feature>
<name>A0A8T0SSX6_PANVG</name>
<organism evidence="3 4">
    <name type="scientific">Panicum virgatum</name>
    <name type="common">Blackwell switchgrass</name>
    <dbReference type="NCBI Taxonomy" id="38727"/>
    <lineage>
        <taxon>Eukaryota</taxon>
        <taxon>Viridiplantae</taxon>
        <taxon>Streptophyta</taxon>
        <taxon>Embryophyta</taxon>
        <taxon>Tracheophyta</taxon>
        <taxon>Spermatophyta</taxon>
        <taxon>Magnoliopsida</taxon>
        <taxon>Liliopsida</taxon>
        <taxon>Poales</taxon>
        <taxon>Poaceae</taxon>
        <taxon>PACMAD clade</taxon>
        <taxon>Panicoideae</taxon>
        <taxon>Panicodae</taxon>
        <taxon>Paniceae</taxon>
        <taxon>Panicinae</taxon>
        <taxon>Panicum</taxon>
        <taxon>Panicum sect. Hiantes</taxon>
    </lineage>
</organism>
<evidence type="ECO:0000313" key="3">
    <source>
        <dbReference type="EMBL" id="KAG2600284.1"/>
    </source>
</evidence>
<gene>
    <name evidence="3" type="ORF">PVAP13_5KG473407</name>
</gene>
<feature type="compositionally biased region" description="Basic residues" evidence="1">
    <location>
        <begin position="8"/>
        <end position="18"/>
    </location>
</feature>
<reference evidence="3" key="1">
    <citation type="submission" date="2020-05" db="EMBL/GenBank/DDBJ databases">
        <title>WGS assembly of Panicum virgatum.</title>
        <authorList>
            <person name="Lovell J.T."/>
            <person name="Jenkins J."/>
            <person name="Shu S."/>
            <person name="Juenger T.E."/>
            <person name="Schmutz J."/>
        </authorList>
    </citation>
    <scope>NUCLEOTIDE SEQUENCE</scope>
    <source>
        <strain evidence="3">AP13</strain>
    </source>
</reference>
<dbReference type="AlphaFoldDB" id="A0A8T0SSX6"/>
<feature type="compositionally biased region" description="Polar residues" evidence="1">
    <location>
        <begin position="30"/>
        <end position="44"/>
    </location>
</feature>
<proteinExistence type="predicted"/>
<comment type="caution">
    <text evidence="3">The sequence shown here is derived from an EMBL/GenBank/DDBJ whole genome shotgun (WGS) entry which is preliminary data.</text>
</comment>
<evidence type="ECO:0000256" key="1">
    <source>
        <dbReference type="SAM" id="MobiDB-lite"/>
    </source>
</evidence>
<keyword evidence="4" id="KW-1185">Reference proteome</keyword>
<evidence type="ECO:0000313" key="4">
    <source>
        <dbReference type="Proteomes" id="UP000823388"/>
    </source>
</evidence>
<feature type="non-terminal residue" evidence="3">
    <location>
        <position position="199"/>
    </location>
</feature>
<dbReference type="Pfam" id="PF22936">
    <property type="entry name" value="Pol_BBD"/>
    <property type="match status" value="1"/>
</dbReference>
<dbReference type="Proteomes" id="UP000823388">
    <property type="component" value="Chromosome 5K"/>
</dbReference>
<sequence>SANNATRGRGRGNFRGRGRGPSSGRGSGSNAPSFPRNQGTSATQDSDDAPLCQLCERYGHTVHDCWFCFNKKYVAPRDGGARSIKTAPQKSASSAAPSYGIDTNWYFDSGSTDHITNDLDRITSRERYGGQDQIHAANGKGMDISHVGKSSFHTPHRSFSFNNVLHVPSATKNLISVHQFTSDNDVYLEFHPSFFYVKD</sequence>
<evidence type="ECO:0000259" key="2">
    <source>
        <dbReference type="Pfam" id="PF22936"/>
    </source>
</evidence>
<dbReference type="InterPro" id="IPR054722">
    <property type="entry name" value="PolX-like_BBD"/>
</dbReference>
<accession>A0A8T0SSX6</accession>
<feature type="region of interest" description="Disordered" evidence="1">
    <location>
        <begin position="1"/>
        <end position="47"/>
    </location>
</feature>
<protein>
    <recommendedName>
        <fullName evidence="2">Retrovirus-related Pol polyprotein from transposon TNT 1-94-like beta-barrel domain-containing protein</fullName>
    </recommendedName>
</protein>
<feature type="non-terminal residue" evidence="3">
    <location>
        <position position="1"/>
    </location>
</feature>
<dbReference type="EMBL" id="CM029045">
    <property type="protein sequence ID" value="KAG2600284.1"/>
    <property type="molecule type" value="Genomic_DNA"/>
</dbReference>